<evidence type="ECO:0000256" key="5">
    <source>
        <dbReference type="ARBA" id="ARBA00023002"/>
    </source>
</evidence>
<evidence type="ECO:0000256" key="6">
    <source>
        <dbReference type="RuleBase" id="RU361277"/>
    </source>
</evidence>
<dbReference type="InterPro" id="IPR013154">
    <property type="entry name" value="ADH-like_N"/>
</dbReference>
<dbReference type="InterPro" id="IPR002328">
    <property type="entry name" value="ADH_Zn_CS"/>
</dbReference>
<dbReference type="PROSITE" id="PS00059">
    <property type="entry name" value="ADH_ZINC"/>
    <property type="match status" value="1"/>
</dbReference>
<comment type="cofactor">
    <cofactor evidence="1 6">
        <name>Zn(2+)</name>
        <dbReference type="ChEBI" id="CHEBI:29105"/>
    </cofactor>
</comment>
<protein>
    <submittedName>
        <fullName evidence="10">2-desacetyl-2-hydroxyethyl bacteriochlorophyllide A dehydrogenase</fullName>
    </submittedName>
    <submittedName>
        <fullName evidence="9">L-idonate 5-dehydrogenase</fullName>
    </submittedName>
</protein>
<dbReference type="EMBL" id="LK022848">
    <property type="protein sequence ID" value="CDR02077.1"/>
    <property type="molecule type" value="Genomic_DNA"/>
</dbReference>
<keyword evidence="5" id="KW-0560">Oxidoreductase</keyword>
<dbReference type="Pfam" id="PF08240">
    <property type="entry name" value="ADH_N"/>
    <property type="match status" value="1"/>
</dbReference>
<keyword evidence="3 6" id="KW-0479">Metal-binding</keyword>
<evidence type="ECO:0000256" key="1">
    <source>
        <dbReference type="ARBA" id="ARBA00001947"/>
    </source>
</evidence>
<dbReference type="AlphaFoldDB" id="A0A060ZJF8"/>
<proteinExistence type="inferred from homology"/>
<dbReference type="Gene3D" id="3.40.50.720">
    <property type="entry name" value="NAD(P)-binding Rossmann-like Domain"/>
    <property type="match status" value="1"/>
</dbReference>
<dbReference type="SUPFAM" id="SSF50129">
    <property type="entry name" value="GroES-like"/>
    <property type="match status" value="1"/>
</dbReference>
<name>A0A060ZJF8_9ACTN</name>
<evidence type="ECO:0000259" key="7">
    <source>
        <dbReference type="Pfam" id="PF00107"/>
    </source>
</evidence>
<dbReference type="PANTHER" id="PTHR43161:SF9">
    <property type="entry name" value="SORBITOL DEHYDROGENASE"/>
    <property type="match status" value="1"/>
</dbReference>
<evidence type="ECO:0000256" key="3">
    <source>
        <dbReference type="ARBA" id="ARBA00022723"/>
    </source>
</evidence>
<dbReference type="GO" id="GO:0016491">
    <property type="term" value="F:oxidoreductase activity"/>
    <property type="evidence" value="ECO:0007669"/>
    <property type="project" value="UniProtKB-KW"/>
</dbReference>
<dbReference type="HOGENOM" id="CLU_026673_11_5_11"/>
<feature type="domain" description="Alcohol dehydrogenase-like C-terminal" evidence="7">
    <location>
        <begin position="181"/>
        <end position="299"/>
    </location>
</feature>
<dbReference type="SUPFAM" id="SSF51735">
    <property type="entry name" value="NAD(P)-binding Rossmann-fold domains"/>
    <property type="match status" value="1"/>
</dbReference>
<dbReference type="InterPro" id="IPR011032">
    <property type="entry name" value="GroES-like_sf"/>
</dbReference>
<reference evidence="9" key="1">
    <citation type="submission" date="2014-05" db="EMBL/GenBank/DDBJ databases">
        <authorList>
            <person name="Horn Fabian"/>
        </authorList>
    </citation>
    <scope>NUCLEOTIDE SEQUENCE</scope>
</reference>
<evidence type="ECO:0000313" key="11">
    <source>
        <dbReference type="Proteomes" id="UP000756710"/>
    </source>
</evidence>
<feature type="domain" description="Alcohol dehydrogenase-like N-terminal" evidence="8">
    <location>
        <begin position="24"/>
        <end position="141"/>
    </location>
</feature>
<dbReference type="Gene3D" id="3.90.180.10">
    <property type="entry name" value="Medium-chain alcohol dehydrogenases, catalytic domain"/>
    <property type="match status" value="1"/>
</dbReference>
<comment type="similarity">
    <text evidence="2 6">Belongs to the zinc-containing alcohol dehydrogenase family.</text>
</comment>
<sequence length="346" mass="35122">MKAVVVHGPGDLRVDELPGPRTAPDRIAVRIVYGGICGSDLHYAADGRNGPYTVTEPLVLGHEVVGVVAEAGPDVSNAPAVGTRVAIHPATPCAPPGATTATGLHLRPGGTYLGSASTRPHTQGGFAELLEVLPGQLRPLPAELPLRRAVLAEPLAVALHGVAHLGERVRGARVLVSGAGPIGALAIAALRHAGAGEIVAADLHDFPLRVAAAVGAALTVKPSRGDGVPESSFDVVVEAAGAVSSLATVLHAARPGGAVLQLGMLPREPVPVAMSAVIAKELALYGSQRFDIELDTAIATLTRDPSLDAVLSHTFPIGAATEAFARAADSSRSSKTVLRISADPES</sequence>
<organism evidence="9">
    <name type="scientific">Streptomyces iranensis</name>
    <dbReference type="NCBI Taxonomy" id="576784"/>
    <lineage>
        <taxon>Bacteria</taxon>
        <taxon>Bacillati</taxon>
        <taxon>Actinomycetota</taxon>
        <taxon>Actinomycetes</taxon>
        <taxon>Kitasatosporales</taxon>
        <taxon>Streptomycetaceae</taxon>
        <taxon>Streptomyces</taxon>
        <taxon>Streptomyces violaceusniger group</taxon>
    </lineage>
</organism>
<keyword evidence="11" id="KW-1185">Reference proteome</keyword>
<evidence type="ECO:0000256" key="2">
    <source>
        <dbReference type="ARBA" id="ARBA00008072"/>
    </source>
</evidence>
<dbReference type="RefSeq" id="WP_044566952.1">
    <property type="nucleotide sequence ID" value="NZ_BAABDR010000033.1"/>
</dbReference>
<dbReference type="GO" id="GO:0008270">
    <property type="term" value="F:zinc ion binding"/>
    <property type="evidence" value="ECO:0007669"/>
    <property type="project" value="InterPro"/>
</dbReference>
<evidence type="ECO:0000259" key="8">
    <source>
        <dbReference type="Pfam" id="PF08240"/>
    </source>
</evidence>
<dbReference type="EMBL" id="JAGGLR010000011">
    <property type="protein sequence ID" value="MBP2063203.1"/>
    <property type="molecule type" value="Genomic_DNA"/>
</dbReference>
<evidence type="ECO:0000256" key="4">
    <source>
        <dbReference type="ARBA" id="ARBA00022833"/>
    </source>
</evidence>
<reference evidence="10 11" key="2">
    <citation type="submission" date="2021-03" db="EMBL/GenBank/DDBJ databases">
        <title>Genomic Encyclopedia of Type Strains, Phase IV (KMG-IV): sequencing the most valuable type-strain genomes for metagenomic binning, comparative biology and taxonomic classification.</title>
        <authorList>
            <person name="Goeker M."/>
        </authorList>
    </citation>
    <scope>NUCLEOTIDE SEQUENCE [LARGE SCALE GENOMIC DNA]</scope>
    <source>
        <strain evidence="10 11">DSM 41954</strain>
    </source>
</reference>
<dbReference type="CDD" id="cd08232">
    <property type="entry name" value="idonate-5-DH"/>
    <property type="match status" value="1"/>
</dbReference>
<keyword evidence="4 6" id="KW-0862">Zinc</keyword>
<dbReference type="Proteomes" id="UP000756710">
    <property type="component" value="Unassembled WGS sequence"/>
</dbReference>
<evidence type="ECO:0000313" key="9">
    <source>
        <dbReference type="EMBL" id="CDR02077.1"/>
    </source>
</evidence>
<dbReference type="PANTHER" id="PTHR43161">
    <property type="entry name" value="SORBITOL DEHYDROGENASE"/>
    <property type="match status" value="1"/>
</dbReference>
<dbReference type="InterPro" id="IPR036291">
    <property type="entry name" value="NAD(P)-bd_dom_sf"/>
</dbReference>
<evidence type="ECO:0000313" key="10">
    <source>
        <dbReference type="EMBL" id="MBP2063203.1"/>
    </source>
</evidence>
<dbReference type="InterPro" id="IPR013149">
    <property type="entry name" value="ADH-like_C"/>
</dbReference>
<gene>
    <name evidence="10" type="ORF">J2Z30_004224</name>
    <name evidence="9" type="ORF">SIRAN604</name>
</gene>
<dbReference type="Pfam" id="PF00107">
    <property type="entry name" value="ADH_zinc_N"/>
    <property type="match status" value="1"/>
</dbReference>
<accession>A0A060ZJF8</accession>